<dbReference type="RefSeq" id="WP_002795418.1">
    <property type="nucleotide sequence ID" value="NZ_HE973721.1"/>
</dbReference>
<dbReference type="Proteomes" id="UP000004775">
    <property type="component" value="Unassembled WGS sequence"/>
</dbReference>
<dbReference type="SUPFAM" id="SSF56112">
    <property type="entry name" value="Protein kinase-like (PK-like)"/>
    <property type="match status" value="1"/>
</dbReference>
<dbReference type="Gene3D" id="3.30.160.660">
    <property type="match status" value="1"/>
</dbReference>
<dbReference type="Pfam" id="PF02624">
    <property type="entry name" value="YcaO"/>
    <property type="match status" value="1"/>
</dbReference>
<reference evidence="2 3" key="1">
    <citation type="submission" date="2012-04" db="EMBL/GenBank/DDBJ databases">
        <authorList>
            <person name="Genoscope - CEA"/>
        </authorList>
    </citation>
    <scope>NUCLEOTIDE SEQUENCE [LARGE SCALE GENOMIC DNA]</scope>
    <source>
        <strain evidence="2 3">9809</strain>
    </source>
</reference>
<organism evidence="2 3">
    <name type="scientific">Microcystis aeruginosa PCC 9809</name>
    <dbReference type="NCBI Taxonomy" id="1160285"/>
    <lineage>
        <taxon>Bacteria</taxon>
        <taxon>Bacillati</taxon>
        <taxon>Cyanobacteriota</taxon>
        <taxon>Cyanophyceae</taxon>
        <taxon>Oscillatoriophycideae</taxon>
        <taxon>Chroococcales</taxon>
        <taxon>Microcystaceae</taxon>
        <taxon>Microcystis</taxon>
    </lineage>
</organism>
<dbReference type="PANTHER" id="PTHR37809">
    <property type="entry name" value="RIBOSOMAL PROTEIN S12 METHYLTHIOTRANSFERASE ACCESSORY FACTOR YCAO"/>
    <property type="match status" value="1"/>
</dbReference>
<evidence type="ECO:0000313" key="2">
    <source>
        <dbReference type="EMBL" id="CCI26491.1"/>
    </source>
</evidence>
<dbReference type="InterPro" id="IPR011009">
    <property type="entry name" value="Kinase-like_dom_sf"/>
</dbReference>
<dbReference type="HOGENOM" id="CLU_366310_0_0_3"/>
<dbReference type="NCBIfam" id="TIGR00702">
    <property type="entry name" value="YcaO-type kinase domain"/>
    <property type="match status" value="1"/>
</dbReference>
<proteinExistence type="predicted"/>
<dbReference type="InterPro" id="IPR002575">
    <property type="entry name" value="Aminoglycoside_PTrfase"/>
</dbReference>
<dbReference type="Gene3D" id="3.90.1200.10">
    <property type="match status" value="1"/>
</dbReference>
<dbReference type="PANTHER" id="PTHR37809:SF1">
    <property type="entry name" value="RIBOSOMAL PROTEIN S12 METHYLTHIOTRANSFERASE ACCESSORY FACTOR YCAO"/>
    <property type="match status" value="1"/>
</dbReference>
<comment type="caution">
    <text evidence="2">The sequence shown here is derived from an EMBL/GenBank/DDBJ whole genome shotgun (WGS) entry which is preliminary data.</text>
</comment>
<protein>
    <recommendedName>
        <fullName evidence="1">YcaO domain-containing protein</fullName>
    </recommendedName>
</protein>
<feature type="domain" description="YcaO" evidence="1">
    <location>
        <begin position="418"/>
        <end position="761"/>
    </location>
</feature>
<accession>I4HWR7</accession>
<evidence type="ECO:0000313" key="3">
    <source>
        <dbReference type="Proteomes" id="UP000004775"/>
    </source>
</evidence>
<name>I4HWR7_MICAE</name>
<dbReference type="Gene3D" id="3.30.1330.230">
    <property type="match status" value="1"/>
</dbReference>
<dbReference type="AlphaFoldDB" id="I4HWR7"/>
<sequence length="761" mass="86312">MNKKNMSKQSRYPQTTQVREVAQTIFENGIDSVEDLEQIPSSNNFLFKVRSVQGTDYLVKLYSTTDKLVKSRELDIYPYLESSQFVRPCLARSSDNKRFGFDYMIFPYVEGATVLELVQSERLSSKQRELIAKVIIDYLRCCASIPVQGAGDLKTKLTGNFNSWFDFLQHYLAQARGYIDKLRHEEDQEILLKVHQMLVRFLAREKDYFEAVVPHLVPIDLNLSNFLLTPDNQIIVLDLEAFWGGDPLLALGELAGHCYGTPFYQELTKNWGERTFFQKKLTRFYALLSNLDILIFLAHSNPPNLSQAQPWGNSIPFTELMRSHMYALGLEQILIEPDDLLARYTNLGNDWNIKIEAGTYERTQSFNETLEKLQTVKQHAGITRVADITALDSTGIVVYQAIRPDADEDEHTFTVFSGKGLSKVQCEVAALAEAIERFCAEKRNFEGAKIQVASYTEMSKQRRVIHPRAFNMPDEANFSEDEVLEWVPAIDLESGETYYVTANTVFYPYFPAHGRMLFRYFTTGLAAGNTYTEALAHGLAEVIERDASALNRILRHNPAVDLETIDSPAAIELIQKLKASGLNVVVRYITTPDLPIPVFSAILEDLDLPDPLFVSGGYGAHLNKDIALLTALEEAALSRVSTISGSREDITKFQQAKQNIDYDTFRQKYAYWFDTKSRLISYQSIDSYIYPTVLEDLAHLVGVVNSAGFEHVLVVDLSQTELVLPVVKVLVPGVERYSFKMTCVGERAKLRYKSLYGKSLL</sequence>
<dbReference type="Gene3D" id="3.30.40.250">
    <property type="match status" value="1"/>
</dbReference>
<dbReference type="Pfam" id="PF01636">
    <property type="entry name" value="APH"/>
    <property type="match status" value="1"/>
</dbReference>
<evidence type="ECO:0000259" key="1">
    <source>
        <dbReference type="PROSITE" id="PS51664"/>
    </source>
</evidence>
<gene>
    <name evidence="2" type="ORF">MICAH_40003</name>
</gene>
<dbReference type="EMBL" id="CAIO01000334">
    <property type="protein sequence ID" value="CCI26491.1"/>
    <property type="molecule type" value="Genomic_DNA"/>
</dbReference>
<dbReference type="PROSITE" id="PS51664">
    <property type="entry name" value="YCAO"/>
    <property type="match status" value="1"/>
</dbReference>
<dbReference type="InterPro" id="IPR003776">
    <property type="entry name" value="YcaO-like_dom"/>
</dbReference>